<dbReference type="Proteomes" id="UP000009011">
    <property type="component" value="Chromosome"/>
</dbReference>
<evidence type="ECO:0000313" key="6">
    <source>
        <dbReference type="EMBL" id="AFN73350.1"/>
    </source>
</evidence>
<dbReference type="InterPro" id="IPR050301">
    <property type="entry name" value="NTE"/>
</dbReference>
<sequence>MSSKESIIFQKVIIKSDIIRHKFVNYIFSFLITGKMDKRHNKTGLALGTGAARGLTHIGVLKAIEEYGIKIDYISGSSIGALIGGAYAMGLSAKEIEEIALKTNWKLMAKIFTPTLSLSSLVNSDYLDEFLSTIFGGKNFNDLRIPFSAIATDILTGKMVALDKGDLTTAIRASISLPIIFSPVTYGKYKLLDGGLVNPTPVDIVRKHNVDTVIAVNLRRFETYGINQIPESDNKRMSDSELKKLSLNEKIQYFIKNPLHYINNRNETPDPKFWEVLYQMFIIVQVQISELTMQIAKPDILIEPDTGKYKLLEFNKAEELIEIGYRTAKSKLKQLKN</sequence>
<dbReference type="SUPFAM" id="SSF52151">
    <property type="entry name" value="FabD/lysophospholipase-like"/>
    <property type="match status" value="1"/>
</dbReference>
<accession>I6Z2H7</accession>
<feature type="active site" description="Proton acceptor" evidence="4">
    <location>
        <position position="193"/>
    </location>
</feature>
<feature type="domain" description="PNPLA" evidence="5">
    <location>
        <begin position="45"/>
        <end position="206"/>
    </location>
</feature>
<dbReference type="eggNOG" id="COG1752">
    <property type="taxonomic scope" value="Bacteria"/>
</dbReference>
<feature type="active site" description="Nucleophile" evidence="4">
    <location>
        <position position="78"/>
    </location>
</feature>
<feature type="short sequence motif" description="DGA/G" evidence="4">
    <location>
        <begin position="193"/>
        <end position="195"/>
    </location>
</feature>
<dbReference type="AlphaFoldDB" id="I6Z2H7"/>
<comment type="caution">
    <text evidence="4">Lacks conserved residue(s) required for the propagation of feature annotation.</text>
</comment>
<dbReference type="Gene3D" id="3.40.1090.10">
    <property type="entry name" value="Cytosolic phospholipase A2 catalytic domain"/>
    <property type="match status" value="2"/>
</dbReference>
<keyword evidence="2 4" id="KW-0442">Lipid degradation</keyword>
<dbReference type="EMBL" id="CP003557">
    <property type="protein sequence ID" value="AFN73350.1"/>
    <property type="molecule type" value="Genomic_DNA"/>
</dbReference>
<reference evidence="6 7" key="1">
    <citation type="journal article" date="2013" name="PLoS ONE">
        <title>Genomic analysis of Melioribacter roseus, facultatively anaerobic organotrophic bacterium representing a novel deep lineage within Bacteriodetes/Chlorobi group.</title>
        <authorList>
            <person name="Kadnikov V.V."/>
            <person name="Mardanov A.V."/>
            <person name="Podosokorskaya O.A."/>
            <person name="Gavrilov S.N."/>
            <person name="Kublanov I.V."/>
            <person name="Beletsky A.V."/>
            <person name="Bonch-Osmolovskaya E.A."/>
            <person name="Ravin N.V."/>
        </authorList>
    </citation>
    <scope>NUCLEOTIDE SEQUENCE [LARGE SCALE GENOMIC DNA]</scope>
    <source>
        <strain evidence="7">JCM 17771 / P3M-2</strain>
    </source>
</reference>
<keyword evidence="7" id="KW-1185">Reference proteome</keyword>
<dbReference type="STRING" id="1191523.MROS_0106"/>
<evidence type="ECO:0000313" key="7">
    <source>
        <dbReference type="Proteomes" id="UP000009011"/>
    </source>
</evidence>
<evidence type="ECO:0000259" key="5">
    <source>
        <dbReference type="PROSITE" id="PS51635"/>
    </source>
</evidence>
<name>I6Z2H7_MELRP</name>
<dbReference type="Pfam" id="PF01734">
    <property type="entry name" value="Patatin"/>
    <property type="match status" value="1"/>
</dbReference>
<gene>
    <name evidence="6" type="ordered locus">MROS_0106</name>
</gene>
<dbReference type="InterPro" id="IPR016035">
    <property type="entry name" value="Acyl_Trfase/lysoPLipase"/>
</dbReference>
<evidence type="ECO:0000256" key="2">
    <source>
        <dbReference type="ARBA" id="ARBA00022963"/>
    </source>
</evidence>
<dbReference type="CDD" id="cd07205">
    <property type="entry name" value="Pat_PNPLA6_PNPLA7_NTE1_like"/>
    <property type="match status" value="1"/>
</dbReference>
<dbReference type="HOGENOM" id="CLU_047251_2_0_10"/>
<dbReference type="GO" id="GO:0016042">
    <property type="term" value="P:lipid catabolic process"/>
    <property type="evidence" value="ECO:0007669"/>
    <property type="project" value="UniProtKB-UniRule"/>
</dbReference>
<evidence type="ECO:0000256" key="4">
    <source>
        <dbReference type="PROSITE-ProRule" id="PRU01161"/>
    </source>
</evidence>
<evidence type="ECO:0000256" key="3">
    <source>
        <dbReference type="ARBA" id="ARBA00023098"/>
    </source>
</evidence>
<proteinExistence type="predicted"/>
<dbReference type="InterPro" id="IPR002641">
    <property type="entry name" value="PNPLA_dom"/>
</dbReference>
<dbReference type="GO" id="GO:0016787">
    <property type="term" value="F:hydrolase activity"/>
    <property type="evidence" value="ECO:0007669"/>
    <property type="project" value="UniProtKB-UniRule"/>
</dbReference>
<protein>
    <submittedName>
        <fullName evidence="6">Putative esterase</fullName>
    </submittedName>
</protein>
<dbReference type="KEGG" id="mro:MROS_0106"/>
<organism evidence="6 7">
    <name type="scientific">Melioribacter roseus (strain DSM 23840 / JCM 17771 / VKM B-2668 / P3M-2)</name>
    <dbReference type="NCBI Taxonomy" id="1191523"/>
    <lineage>
        <taxon>Bacteria</taxon>
        <taxon>Pseudomonadati</taxon>
        <taxon>Ignavibacteriota</taxon>
        <taxon>Ignavibacteria</taxon>
        <taxon>Ignavibacteriales</taxon>
        <taxon>Melioribacteraceae</taxon>
        <taxon>Melioribacter</taxon>
    </lineage>
</organism>
<dbReference type="PANTHER" id="PTHR14226:SF76">
    <property type="entry name" value="NTE FAMILY PROTEIN RSSA"/>
    <property type="match status" value="1"/>
</dbReference>
<feature type="short sequence motif" description="GXSXG" evidence="4">
    <location>
        <begin position="76"/>
        <end position="80"/>
    </location>
</feature>
<keyword evidence="3 4" id="KW-0443">Lipid metabolism</keyword>
<dbReference type="PANTHER" id="PTHR14226">
    <property type="entry name" value="NEUROPATHY TARGET ESTERASE/SWISS CHEESE D.MELANOGASTER"/>
    <property type="match status" value="1"/>
</dbReference>
<keyword evidence="1 4" id="KW-0378">Hydrolase</keyword>
<evidence type="ECO:0000256" key="1">
    <source>
        <dbReference type="ARBA" id="ARBA00022801"/>
    </source>
</evidence>
<dbReference type="PROSITE" id="PS51635">
    <property type="entry name" value="PNPLA"/>
    <property type="match status" value="1"/>
</dbReference>